<sequence>MTSASDQILVPLKGDSIIEDMLLFEVAKNIWEQISKPPKSGIIIKENHVIDKHNSSYERPNEEVPHPNIISVMVIDMDTSEDRMAALEKRMPPGYQPLKFQWFDGKGNPKQHVAHFIETCETADTRGDLLAQQFVRTLKGGMHWGLQYILQGIKPRTFEELATTTHDMELSIANRGNNDLLVSKIRKEKKEVKRIQKVVKGATKEAMVVSTTPLKFVSKEKNVEKCQDEVIIQSESRLPATGSLIQFGSLEHVVIYSLSEALQNNDFQTVCFKEEEKQLNDADEGWIPIMLQKKHKKISSKKNSACTESIGGRDFFPENFPMEIVSCHTINTTEDDASPSNSMKVTPKLEDLLFLGINDLLSLSREVKDTIIKILKNDDISTIAASPTKVESHFADAKIYTKSDDVSKAISTEVPVTKGIYKHEQGIVTTKKSNEGDAHNGQENDEPMTQAKLEAPKRENIAIPQAEVSNPLVLAIFLYLDVRRENHRL</sequence>
<dbReference type="EMBL" id="SSTD01003515">
    <property type="protein sequence ID" value="TYK26213.1"/>
    <property type="molecule type" value="Genomic_DNA"/>
</dbReference>
<evidence type="ECO:0000313" key="5">
    <source>
        <dbReference type="Proteomes" id="UP000321947"/>
    </source>
</evidence>
<dbReference type="AlphaFoldDB" id="A0A5A7VA02"/>
<feature type="compositionally biased region" description="Basic and acidic residues" evidence="1">
    <location>
        <begin position="432"/>
        <end position="442"/>
    </location>
</feature>
<accession>A0A5A7VA02</accession>
<dbReference type="EMBL" id="SSTE01001955">
    <property type="protein sequence ID" value="KAA0064054.1"/>
    <property type="molecule type" value="Genomic_DNA"/>
</dbReference>
<dbReference type="Proteomes" id="UP000321393">
    <property type="component" value="Unassembled WGS sequence"/>
</dbReference>
<dbReference type="Proteomes" id="UP000321947">
    <property type="component" value="Unassembled WGS sequence"/>
</dbReference>
<evidence type="ECO:0000313" key="3">
    <source>
        <dbReference type="EMBL" id="TYK26213.1"/>
    </source>
</evidence>
<reference evidence="4 5" key="1">
    <citation type="submission" date="2019-08" db="EMBL/GenBank/DDBJ databases">
        <title>Draft genome sequences of two oriental melons (Cucumis melo L. var makuwa).</title>
        <authorList>
            <person name="Kwon S.-Y."/>
        </authorList>
    </citation>
    <scope>NUCLEOTIDE SEQUENCE [LARGE SCALE GENOMIC DNA]</scope>
    <source>
        <strain evidence="5">cv. Chang Bougi</strain>
        <strain evidence="4">cv. SW 3</strain>
        <tissue evidence="2">Leaf</tissue>
    </source>
</reference>
<proteinExistence type="predicted"/>
<name>A0A5A7VA02_CUCMM</name>
<evidence type="ECO:0000313" key="4">
    <source>
        <dbReference type="Proteomes" id="UP000321393"/>
    </source>
</evidence>
<comment type="caution">
    <text evidence="2">The sequence shown here is derived from an EMBL/GenBank/DDBJ whole genome shotgun (WGS) entry which is preliminary data.</text>
</comment>
<organism evidence="2 4">
    <name type="scientific">Cucumis melo var. makuwa</name>
    <name type="common">Oriental melon</name>
    <dbReference type="NCBI Taxonomy" id="1194695"/>
    <lineage>
        <taxon>Eukaryota</taxon>
        <taxon>Viridiplantae</taxon>
        <taxon>Streptophyta</taxon>
        <taxon>Embryophyta</taxon>
        <taxon>Tracheophyta</taxon>
        <taxon>Spermatophyta</taxon>
        <taxon>Magnoliopsida</taxon>
        <taxon>eudicotyledons</taxon>
        <taxon>Gunneridae</taxon>
        <taxon>Pentapetalae</taxon>
        <taxon>rosids</taxon>
        <taxon>fabids</taxon>
        <taxon>Cucurbitales</taxon>
        <taxon>Cucurbitaceae</taxon>
        <taxon>Benincaseae</taxon>
        <taxon>Cucumis</taxon>
    </lineage>
</organism>
<dbReference type="OrthoDB" id="1729438at2759"/>
<evidence type="ECO:0000313" key="2">
    <source>
        <dbReference type="EMBL" id="KAA0064054.1"/>
    </source>
</evidence>
<dbReference type="PANTHER" id="PTHR33437">
    <property type="entry name" value="OS06G0361200 PROTEIN"/>
    <property type="match status" value="1"/>
</dbReference>
<gene>
    <name evidence="3" type="ORF">E5676_scaffold111G001430</name>
    <name evidence="2" type="ORF">E6C27_scaffold99G00570</name>
</gene>
<dbReference type="PANTHER" id="PTHR33437:SF2">
    <property type="entry name" value="OS06G0361200 PROTEIN"/>
    <property type="match status" value="1"/>
</dbReference>
<evidence type="ECO:0000256" key="1">
    <source>
        <dbReference type="SAM" id="MobiDB-lite"/>
    </source>
</evidence>
<protein>
    <submittedName>
        <fullName evidence="2">Ty3-gypsy retrotransposon protein</fullName>
    </submittedName>
</protein>
<feature type="region of interest" description="Disordered" evidence="1">
    <location>
        <begin position="427"/>
        <end position="446"/>
    </location>
</feature>